<dbReference type="PANTHER" id="PTHR33444">
    <property type="entry name" value="SI:DKEY-19B23.12-RELATED"/>
    <property type="match status" value="1"/>
</dbReference>
<keyword evidence="2" id="KW-0472">Membrane</keyword>
<dbReference type="InterPro" id="IPR040350">
    <property type="entry name" value="TMEM272"/>
</dbReference>
<reference evidence="3" key="1">
    <citation type="journal article" date="2023" name="Mol. Biol. Evol.">
        <title>Third-Generation Sequencing Reveals the Adaptive Role of the Epigenome in Three Deep-Sea Polychaetes.</title>
        <authorList>
            <person name="Perez M."/>
            <person name="Aroh O."/>
            <person name="Sun Y."/>
            <person name="Lan Y."/>
            <person name="Juniper S.K."/>
            <person name="Young C.R."/>
            <person name="Angers B."/>
            <person name="Qian P.Y."/>
        </authorList>
    </citation>
    <scope>NUCLEOTIDE SEQUENCE</scope>
    <source>
        <strain evidence="3">P08H-3</strain>
    </source>
</reference>
<feature type="transmembrane region" description="Helical" evidence="2">
    <location>
        <begin position="275"/>
        <end position="308"/>
    </location>
</feature>
<protein>
    <recommendedName>
        <fullName evidence="5">Transmembrane protein 272-like</fullName>
    </recommendedName>
</protein>
<comment type="caution">
    <text evidence="3">The sequence shown here is derived from an EMBL/GenBank/DDBJ whole genome shotgun (WGS) entry which is preliminary data.</text>
</comment>
<gene>
    <name evidence="3" type="ORF">LSH36_3g07017</name>
</gene>
<evidence type="ECO:0000313" key="4">
    <source>
        <dbReference type="Proteomes" id="UP001208570"/>
    </source>
</evidence>
<feature type="transmembrane region" description="Helical" evidence="2">
    <location>
        <begin position="154"/>
        <end position="174"/>
    </location>
</feature>
<evidence type="ECO:0008006" key="5">
    <source>
        <dbReference type="Google" id="ProtNLM"/>
    </source>
</evidence>
<evidence type="ECO:0000256" key="2">
    <source>
        <dbReference type="SAM" id="Phobius"/>
    </source>
</evidence>
<keyword evidence="4" id="KW-1185">Reference proteome</keyword>
<feature type="transmembrane region" description="Helical" evidence="2">
    <location>
        <begin position="194"/>
        <end position="214"/>
    </location>
</feature>
<name>A0AAD9KET1_9ANNE</name>
<dbReference type="PANTHER" id="PTHR33444:SF2">
    <property type="entry name" value="MARVEL DOMAIN-CONTAINING PROTEIN"/>
    <property type="match status" value="1"/>
</dbReference>
<dbReference type="AlphaFoldDB" id="A0AAD9KET1"/>
<evidence type="ECO:0000313" key="3">
    <source>
        <dbReference type="EMBL" id="KAK2170298.1"/>
    </source>
</evidence>
<dbReference type="Proteomes" id="UP001208570">
    <property type="component" value="Unassembled WGS sequence"/>
</dbReference>
<keyword evidence="2" id="KW-1133">Transmembrane helix</keyword>
<proteinExistence type="predicted"/>
<feature type="transmembrane region" description="Helical" evidence="2">
    <location>
        <begin position="235"/>
        <end position="255"/>
    </location>
</feature>
<keyword evidence="2" id="KW-0812">Transmembrane</keyword>
<evidence type="ECO:0000256" key="1">
    <source>
        <dbReference type="SAM" id="MobiDB-lite"/>
    </source>
</evidence>
<organism evidence="3 4">
    <name type="scientific">Paralvinella palmiformis</name>
    <dbReference type="NCBI Taxonomy" id="53620"/>
    <lineage>
        <taxon>Eukaryota</taxon>
        <taxon>Metazoa</taxon>
        <taxon>Spiralia</taxon>
        <taxon>Lophotrochozoa</taxon>
        <taxon>Annelida</taxon>
        <taxon>Polychaeta</taxon>
        <taxon>Sedentaria</taxon>
        <taxon>Canalipalpata</taxon>
        <taxon>Terebellida</taxon>
        <taxon>Terebelliformia</taxon>
        <taxon>Alvinellidae</taxon>
        <taxon>Paralvinella</taxon>
    </lineage>
</organism>
<feature type="region of interest" description="Disordered" evidence="1">
    <location>
        <begin position="72"/>
        <end position="125"/>
    </location>
</feature>
<dbReference type="EMBL" id="JAODUP010000003">
    <property type="protein sequence ID" value="KAK2170298.1"/>
    <property type="molecule type" value="Genomic_DNA"/>
</dbReference>
<sequence length="313" mass="34744">MGVSRPATTPRRHIRTTKRRPAPLTMTKHQITGAEVCRQRTLRFRFAPWMWCHLLDLLRSCDFVQNGQGLRDQEKMATSNDVMPKGDEESNIGNPVPQEQPPPYQPQPQNYGTGGEPVPPAYEAGPPPSYDSVFGQVKAAKQQSSSTTEFFKKFIVILLGTLGCTICIGLVLAIPVSMIAMGSCYLHDCPREPYIPIYLIVAGVFGVLKNLSNITQRVKNKQSDQDEDNIKTNPFDGALSCFLLGWFIAGNVWIYRVYNDYNPDDVTSPDYCNPIMYVYAFWITTSVYIMAALSCCCFGFAGLVAGLAGSGEK</sequence>
<accession>A0AAD9KET1</accession>